<dbReference type="AlphaFoldDB" id="A0A1H2B6C3"/>
<accession>A0A1H2B6C3</accession>
<proteinExistence type="predicted"/>
<dbReference type="RefSeq" id="WP_091722646.1">
    <property type="nucleotide sequence ID" value="NZ_LT629779.1"/>
</dbReference>
<gene>
    <name evidence="1" type="ORF">SAMN04489743_3465</name>
</gene>
<dbReference type="Proteomes" id="UP000198751">
    <property type="component" value="Chromosome I"/>
</dbReference>
<reference evidence="2" key="1">
    <citation type="submission" date="2016-10" db="EMBL/GenBank/DDBJ databases">
        <authorList>
            <person name="Varghese N."/>
            <person name="Submissions S."/>
        </authorList>
    </citation>
    <scope>NUCLEOTIDE SEQUENCE [LARGE SCALE GENOMIC DNA]</scope>
    <source>
        <strain evidence="2">IMMIB L-1606</strain>
    </source>
</reference>
<dbReference type="EMBL" id="LT629779">
    <property type="protein sequence ID" value="SDT53815.1"/>
    <property type="molecule type" value="Genomic_DNA"/>
</dbReference>
<dbReference type="OrthoDB" id="4965923at2"/>
<sequence length="74" mass="8022">MSGNPKTPLSANEEVALLDLQLQALEIIEEIMSGTDPAEAGARASLSLFVDRNPGQPQRALLLHMLSIRRTNPN</sequence>
<evidence type="ECO:0000313" key="2">
    <source>
        <dbReference type="Proteomes" id="UP000198751"/>
    </source>
</evidence>
<name>A0A1H2B6C3_9MICC</name>
<organism evidence="1 2">
    <name type="scientific">Pseudarthrobacter equi</name>
    <dbReference type="NCBI Taxonomy" id="728066"/>
    <lineage>
        <taxon>Bacteria</taxon>
        <taxon>Bacillati</taxon>
        <taxon>Actinomycetota</taxon>
        <taxon>Actinomycetes</taxon>
        <taxon>Micrococcales</taxon>
        <taxon>Micrococcaceae</taxon>
        <taxon>Pseudarthrobacter</taxon>
    </lineage>
</organism>
<evidence type="ECO:0000313" key="1">
    <source>
        <dbReference type="EMBL" id="SDT53815.1"/>
    </source>
</evidence>
<protein>
    <submittedName>
        <fullName evidence="1">Uncharacterized protein</fullName>
    </submittedName>
</protein>
<keyword evidence="2" id="KW-1185">Reference proteome</keyword>